<accession>A0A1G6JWW1</accession>
<keyword evidence="3 5" id="KW-1133">Transmembrane helix</keyword>
<dbReference type="OrthoDB" id="9777044at2"/>
<feature type="transmembrane region" description="Helical" evidence="5">
    <location>
        <begin position="127"/>
        <end position="146"/>
    </location>
</feature>
<evidence type="ECO:0000256" key="5">
    <source>
        <dbReference type="HAMAP-Rule" id="MF_00902"/>
    </source>
</evidence>
<keyword evidence="5" id="KW-0653">Protein transport</keyword>
<evidence type="ECO:0000256" key="3">
    <source>
        <dbReference type="ARBA" id="ARBA00022989"/>
    </source>
</evidence>
<gene>
    <name evidence="5" type="primary">tatC</name>
    <name evidence="6" type="ORF">SAMN05216323_10228</name>
</gene>
<feature type="transmembrane region" description="Helical" evidence="5">
    <location>
        <begin position="177"/>
        <end position="201"/>
    </location>
</feature>
<keyword evidence="2 5" id="KW-0812">Transmembrane</keyword>
<dbReference type="GO" id="GO:0033281">
    <property type="term" value="C:TAT protein transport complex"/>
    <property type="evidence" value="ECO:0007669"/>
    <property type="project" value="UniProtKB-UniRule"/>
</dbReference>
<dbReference type="GO" id="GO:0009977">
    <property type="term" value="F:proton motive force dependent protein transmembrane transporter activity"/>
    <property type="evidence" value="ECO:0007669"/>
    <property type="project" value="TreeGrafter"/>
</dbReference>
<evidence type="ECO:0000256" key="1">
    <source>
        <dbReference type="ARBA" id="ARBA00004141"/>
    </source>
</evidence>
<keyword evidence="5" id="KW-0811">Translocation</keyword>
<dbReference type="InterPro" id="IPR002033">
    <property type="entry name" value="TatC"/>
</dbReference>
<dbReference type="EMBL" id="FMYP01000022">
    <property type="protein sequence ID" value="SDC23207.1"/>
    <property type="molecule type" value="Genomic_DNA"/>
</dbReference>
<protein>
    <recommendedName>
        <fullName evidence="5">Sec-independent protein translocase protein TatC</fullName>
    </recommendedName>
</protein>
<organism evidence="6 7">
    <name type="scientific">Williamwhitmania taraxaci</name>
    <dbReference type="NCBI Taxonomy" id="1640674"/>
    <lineage>
        <taxon>Bacteria</taxon>
        <taxon>Pseudomonadati</taxon>
        <taxon>Bacteroidota</taxon>
        <taxon>Bacteroidia</taxon>
        <taxon>Bacteroidales</taxon>
        <taxon>Williamwhitmaniaceae</taxon>
        <taxon>Williamwhitmania</taxon>
    </lineage>
</organism>
<evidence type="ECO:0000313" key="6">
    <source>
        <dbReference type="EMBL" id="SDC23207.1"/>
    </source>
</evidence>
<comment type="function">
    <text evidence="5">Part of the twin-arginine translocation (Tat) system that transports large folded proteins containing a characteristic twin-arginine motif in their signal peptide across membranes.</text>
</comment>
<dbReference type="STRING" id="1640674.SAMN05216323_10228"/>
<dbReference type="NCBIfam" id="TIGR00945">
    <property type="entry name" value="tatC"/>
    <property type="match status" value="1"/>
</dbReference>
<comment type="subcellular location">
    <subcellularLocation>
        <location evidence="5">Cell membrane</location>
        <topology evidence="5">Multi-pass membrane protein</topology>
    </subcellularLocation>
    <subcellularLocation>
        <location evidence="1">Membrane</location>
        <topology evidence="1">Multi-pass membrane protein</topology>
    </subcellularLocation>
</comment>
<keyword evidence="5" id="KW-1003">Cell membrane</keyword>
<feature type="transmembrane region" description="Helical" evidence="5">
    <location>
        <begin position="15"/>
        <end position="36"/>
    </location>
</feature>
<keyword evidence="7" id="KW-1185">Reference proteome</keyword>
<comment type="caution">
    <text evidence="5">Lacks conserved residue(s) required for the propagation of feature annotation.</text>
</comment>
<comment type="similarity">
    <text evidence="5">Belongs to the TatC family.</text>
</comment>
<dbReference type="PANTHER" id="PTHR30371">
    <property type="entry name" value="SEC-INDEPENDENT PROTEIN TRANSLOCASE PROTEIN TATC"/>
    <property type="match status" value="1"/>
</dbReference>
<dbReference type="Pfam" id="PF00902">
    <property type="entry name" value="TatC"/>
    <property type="match status" value="1"/>
</dbReference>
<dbReference type="PANTHER" id="PTHR30371:SF0">
    <property type="entry name" value="SEC-INDEPENDENT PROTEIN TRANSLOCASE PROTEIN TATC, CHLOROPLASTIC-RELATED"/>
    <property type="match status" value="1"/>
</dbReference>
<evidence type="ECO:0000256" key="2">
    <source>
        <dbReference type="ARBA" id="ARBA00022692"/>
    </source>
</evidence>
<dbReference type="Proteomes" id="UP000199452">
    <property type="component" value="Unassembled WGS sequence"/>
</dbReference>
<evidence type="ECO:0000256" key="4">
    <source>
        <dbReference type="ARBA" id="ARBA00023136"/>
    </source>
</evidence>
<feature type="transmembrane region" description="Helical" evidence="5">
    <location>
        <begin position="87"/>
        <end position="106"/>
    </location>
</feature>
<name>A0A1G6JWW1_9BACT</name>
<dbReference type="GO" id="GO:0043953">
    <property type="term" value="P:protein transport by the Tat complex"/>
    <property type="evidence" value="ECO:0007669"/>
    <property type="project" value="UniProtKB-UniRule"/>
</dbReference>
<dbReference type="RefSeq" id="WP_092437507.1">
    <property type="nucleotide sequence ID" value="NZ_FMYP01000022.1"/>
</dbReference>
<proteinExistence type="inferred from homology"/>
<feature type="transmembrane region" description="Helical" evidence="5">
    <location>
        <begin position="213"/>
        <end position="229"/>
    </location>
</feature>
<evidence type="ECO:0000313" key="7">
    <source>
        <dbReference type="Proteomes" id="UP000199452"/>
    </source>
</evidence>
<keyword evidence="5" id="KW-0813">Transport</keyword>
<dbReference type="HAMAP" id="MF_00902">
    <property type="entry name" value="TatC"/>
    <property type="match status" value="1"/>
</dbReference>
<dbReference type="PRINTS" id="PR01840">
    <property type="entry name" value="TATCFAMILY"/>
</dbReference>
<reference evidence="6 7" key="1">
    <citation type="submission" date="2016-09" db="EMBL/GenBank/DDBJ databases">
        <authorList>
            <person name="Capua I."/>
            <person name="De Benedictis P."/>
            <person name="Joannis T."/>
            <person name="Lombin L.H."/>
            <person name="Cattoli G."/>
        </authorList>
    </citation>
    <scope>NUCLEOTIDE SEQUENCE [LARGE SCALE GENOMIC DNA]</scope>
    <source>
        <strain evidence="6 7">A7P-90m</strain>
    </source>
</reference>
<keyword evidence="4 5" id="KW-0472">Membrane</keyword>
<comment type="subunit">
    <text evidence="5">Forms a complex with TatA.</text>
</comment>
<dbReference type="AlphaFoldDB" id="A0A1G6JWW1"/>
<sequence>MQDFWDHFEELRRRFIRALVVCLFACIGAFFFKGFIFDDLLFAPLNNKFITYHWLCWFGNKFGIDGLCVGALPVNLMNTEIGGQFKWHLMATIVAGIVISFPYFVFQIWRFVQPALSSKEKKFLRGFSAITSGLFFLGILFGYYIVLPLTLAFLSNYTISPQIENHITLASYLSTTVFLPLTIGMVFELPLLVYFLSKIGFITSALMRKFRKHAFVLILIVAGIITPSTDVFSQLLVGLPLYVLFEISIWVAVRNEKSEALTSDM</sequence>
<dbReference type="GO" id="GO:0065002">
    <property type="term" value="P:intracellular protein transmembrane transport"/>
    <property type="evidence" value="ECO:0007669"/>
    <property type="project" value="TreeGrafter"/>
</dbReference>